<dbReference type="EMBL" id="CM035418">
    <property type="protein sequence ID" value="KAH7420297.1"/>
    <property type="molecule type" value="Genomic_DNA"/>
</dbReference>
<evidence type="ECO:0000313" key="2">
    <source>
        <dbReference type="EMBL" id="KAH7420297.1"/>
    </source>
</evidence>
<organism evidence="2 3">
    <name type="scientific">Ceratopteris richardii</name>
    <name type="common">Triangle waterfern</name>
    <dbReference type="NCBI Taxonomy" id="49495"/>
    <lineage>
        <taxon>Eukaryota</taxon>
        <taxon>Viridiplantae</taxon>
        <taxon>Streptophyta</taxon>
        <taxon>Embryophyta</taxon>
        <taxon>Tracheophyta</taxon>
        <taxon>Polypodiopsida</taxon>
        <taxon>Polypodiidae</taxon>
        <taxon>Polypodiales</taxon>
        <taxon>Pteridineae</taxon>
        <taxon>Pteridaceae</taxon>
        <taxon>Parkerioideae</taxon>
        <taxon>Ceratopteris</taxon>
    </lineage>
</organism>
<evidence type="ECO:0000313" key="3">
    <source>
        <dbReference type="Proteomes" id="UP000825935"/>
    </source>
</evidence>
<feature type="region of interest" description="Disordered" evidence="1">
    <location>
        <begin position="74"/>
        <end position="98"/>
    </location>
</feature>
<keyword evidence="3" id="KW-1185">Reference proteome</keyword>
<name>A0A8T2TAS3_CERRI</name>
<dbReference type="Proteomes" id="UP000825935">
    <property type="component" value="Chromosome 13"/>
</dbReference>
<dbReference type="OrthoDB" id="1910345at2759"/>
<sequence length="283" mass="30337">MSWMFDWFSLGQQDASSNVSENSRERPPHQFLSSRHSVVPDPDALLKYADKAISLVENERANRHLSRLFGSASLTSSTSSSSSSSCSPSSSSPVPPSSASSLSSSVDCLGKQCDDDIEVLPPLSSAHTCSTFKFTPSPLEECRNTFSKQELENQTSISGLANGNFSAEYLTTEAERFSPSLPNALEDEHSKEKDTSRCVNEIMEEGLVPDALSADDAYEAACSALSEGKAELALSLLRVALAKCPSDKPDALGKAQRLMRAAMQLVQKNSTVLSSLPASKNSS</sequence>
<dbReference type="AlphaFoldDB" id="A0A8T2TAS3"/>
<accession>A0A8T2TAS3</accession>
<comment type="caution">
    <text evidence="2">The sequence shown here is derived from an EMBL/GenBank/DDBJ whole genome shotgun (WGS) entry which is preliminary data.</text>
</comment>
<gene>
    <name evidence="2" type="ORF">KP509_13G000700</name>
</gene>
<protein>
    <submittedName>
        <fullName evidence="2">Uncharacterized protein</fullName>
    </submittedName>
</protein>
<feature type="region of interest" description="Disordered" evidence="1">
    <location>
        <begin position="16"/>
        <end position="36"/>
    </location>
</feature>
<reference evidence="2" key="1">
    <citation type="submission" date="2021-08" db="EMBL/GenBank/DDBJ databases">
        <title>WGS assembly of Ceratopteris richardii.</title>
        <authorList>
            <person name="Marchant D.B."/>
            <person name="Chen G."/>
            <person name="Jenkins J."/>
            <person name="Shu S."/>
            <person name="Leebens-Mack J."/>
            <person name="Grimwood J."/>
            <person name="Schmutz J."/>
            <person name="Soltis P."/>
            <person name="Soltis D."/>
            <person name="Chen Z.-H."/>
        </authorList>
    </citation>
    <scope>NUCLEOTIDE SEQUENCE</scope>
    <source>
        <strain evidence="2">Whitten #5841</strain>
        <tissue evidence="2">Leaf</tissue>
    </source>
</reference>
<evidence type="ECO:0000256" key="1">
    <source>
        <dbReference type="SAM" id="MobiDB-lite"/>
    </source>
</evidence>
<proteinExistence type="predicted"/>